<dbReference type="Gene3D" id="2.40.50.100">
    <property type="match status" value="1"/>
</dbReference>
<evidence type="ECO:0000313" key="13">
    <source>
        <dbReference type="Proteomes" id="UP000051870"/>
    </source>
</evidence>
<dbReference type="AlphaFoldDB" id="A0A0P1INR0"/>
<keyword evidence="2" id="KW-1003">Cell membrane</keyword>
<dbReference type="Proteomes" id="UP000051870">
    <property type="component" value="Unassembled WGS sequence"/>
</dbReference>
<dbReference type="NCBIfam" id="TIGR02142">
    <property type="entry name" value="modC_ABC"/>
    <property type="match status" value="1"/>
</dbReference>
<evidence type="ECO:0000256" key="5">
    <source>
        <dbReference type="ARBA" id="ARBA00022741"/>
    </source>
</evidence>
<dbReference type="InterPro" id="IPR027417">
    <property type="entry name" value="P-loop_NTPase"/>
</dbReference>
<dbReference type="RefSeq" id="WP_058310369.1">
    <property type="nucleotide sequence ID" value="NZ_CYTW01000001.1"/>
</dbReference>
<dbReference type="Pfam" id="PF00005">
    <property type="entry name" value="ABC_tran"/>
    <property type="match status" value="1"/>
</dbReference>
<dbReference type="Gene3D" id="3.40.50.300">
    <property type="entry name" value="P-loop containing nucleotide triphosphate hydrolases"/>
    <property type="match status" value="1"/>
</dbReference>
<name>A0A0P1INR0_9RHOB</name>
<evidence type="ECO:0000256" key="2">
    <source>
        <dbReference type="ARBA" id="ARBA00022475"/>
    </source>
</evidence>
<organism evidence="12 13">
    <name type="scientific">Shimia thalassica</name>
    <dbReference type="NCBI Taxonomy" id="1715693"/>
    <lineage>
        <taxon>Bacteria</taxon>
        <taxon>Pseudomonadati</taxon>
        <taxon>Pseudomonadota</taxon>
        <taxon>Alphaproteobacteria</taxon>
        <taxon>Rhodobacterales</taxon>
        <taxon>Roseobacteraceae</taxon>
    </lineage>
</organism>
<dbReference type="PANTHER" id="PTHR43514">
    <property type="entry name" value="ABC TRANSPORTER I FAMILY MEMBER 10"/>
    <property type="match status" value="1"/>
</dbReference>
<dbReference type="PROSITE" id="PS00211">
    <property type="entry name" value="ABC_TRANSPORTER_1"/>
    <property type="match status" value="1"/>
</dbReference>
<dbReference type="EMBL" id="CYTW01000001">
    <property type="protein sequence ID" value="CUJ90236.1"/>
    <property type="molecule type" value="Genomic_DNA"/>
</dbReference>
<keyword evidence="7" id="KW-1278">Translocase</keyword>
<evidence type="ECO:0000259" key="10">
    <source>
        <dbReference type="PROSITE" id="PS50893"/>
    </source>
</evidence>
<sequence length="363" mass="38864">MTLSVSIKHQLDGFELDVAFDAPAGLTALFGHSGSGKTSVINGVAGLLKPDAGKISVDDDVLFDSGAGRWVPPHKRRIGYIFQEARLFPHLNVLKNLVFGQRFAGKAEPKADFDRVVGMLGLEGMLTRRVHHLSGGEKQRVAIGRALLARPRLILADEPLAALDDARKDEILPYFERLRDEMAVPILYVSHSLAEVARLATTVVVLDKGHVSHQGDTAALFSDPSFRPAGVRWVGALLEAKVRKHHTDGLTELSAGQEALFLPRVSADEGSLLRVRISAQDVILSKDRPTGLSALNILPGVVENLQAGDGPGAIASVRTSAGLVLARITRRSVQALGISVGTPCYVVVKTVSIARDDIGGTLR</sequence>
<dbReference type="PROSITE" id="PS50893">
    <property type="entry name" value="ABC_TRANSPORTER_2"/>
    <property type="match status" value="1"/>
</dbReference>
<dbReference type="InterPro" id="IPR005116">
    <property type="entry name" value="Transp-assoc_OB_typ1"/>
</dbReference>
<dbReference type="PROSITE" id="PS51866">
    <property type="entry name" value="MOP"/>
    <property type="match status" value="1"/>
</dbReference>
<evidence type="ECO:0000256" key="8">
    <source>
        <dbReference type="ARBA" id="ARBA00023136"/>
    </source>
</evidence>
<keyword evidence="3 9" id="KW-0500">Molybdenum</keyword>
<dbReference type="SUPFAM" id="SSF52540">
    <property type="entry name" value="P-loop containing nucleoside triphosphate hydrolases"/>
    <property type="match status" value="1"/>
</dbReference>
<feature type="domain" description="ABC transporter" evidence="10">
    <location>
        <begin position="1"/>
        <end position="233"/>
    </location>
</feature>
<evidence type="ECO:0000256" key="3">
    <source>
        <dbReference type="ARBA" id="ARBA00022505"/>
    </source>
</evidence>
<evidence type="ECO:0000256" key="7">
    <source>
        <dbReference type="ARBA" id="ARBA00022967"/>
    </source>
</evidence>
<dbReference type="SUPFAM" id="SSF50331">
    <property type="entry name" value="MOP-like"/>
    <property type="match status" value="1"/>
</dbReference>
<keyword evidence="6 12" id="KW-0067">ATP-binding</keyword>
<dbReference type="STRING" id="1715693.PH7735_01218"/>
<dbReference type="InterPro" id="IPR003593">
    <property type="entry name" value="AAA+_ATPase"/>
</dbReference>
<dbReference type="GO" id="GO:0140359">
    <property type="term" value="F:ABC-type transporter activity"/>
    <property type="evidence" value="ECO:0007669"/>
    <property type="project" value="InterPro"/>
</dbReference>
<evidence type="ECO:0000256" key="6">
    <source>
        <dbReference type="ARBA" id="ARBA00022840"/>
    </source>
</evidence>
<gene>
    <name evidence="12" type="primary">cysA_2</name>
    <name evidence="12" type="ORF">PH7735_01218</name>
</gene>
<evidence type="ECO:0000256" key="9">
    <source>
        <dbReference type="PROSITE-ProRule" id="PRU01213"/>
    </source>
</evidence>
<reference evidence="13" key="1">
    <citation type="submission" date="2015-09" db="EMBL/GenBank/DDBJ databases">
        <authorList>
            <person name="Rodrigo-Torres Lidia"/>
            <person name="Arahal R.David."/>
        </authorList>
    </citation>
    <scope>NUCLEOTIDE SEQUENCE [LARGE SCALE GENOMIC DNA]</scope>
    <source>
        <strain evidence="13">CECT 7735</strain>
    </source>
</reference>
<keyword evidence="8" id="KW-0472">Membrane</keyword>
<evidence type="ECO:0000256" key="4">
    <source>
        <dbReference type="ARBA" id="ARBA00022519"/>
    </source>
</evidence>
<keyword evidence="4" id="KW-0997">Cell inner membrane</keyword>
<accession>A0A0P1INR0</accession>
<keyword evidence="13" id="KW-1185">Reference proteome</keyword>
<dbReference type="GeneID" id="83880281"/>
<dbReference type="InterPro" id="IPR003439">
    <property type="entry name" value="ABC_transporter-like_ATP-bd"/>
</dbReference>
<dbReference type="InterPro" id="IPR050334">
    <property type="entry name" value="Molybdenum_import_ModC"/>
</dbReference>
<dbReference type="Pfam" id="PF03459">
    <property type="entry name" value="TOBE"/>
    <property type="match status" value="1"/>
</dbReference>
<dbReference type="PANTHER" id="PTHR43514:SF4">
    <property type="entry name" value="ABC TRANSPORTER I FAMILY MEMBER 10"/>
    <property type="match status" value="1"/>
</dbReference>
<evidence type="ECO:0000256" key="1">
    <source>
        <dbReference type="ARBA" id="ARBA00022448"/>
    </source>
</evidence>
<dbReference type="EC" id="3.6.3.25" evidence="12"/>
<keyword evidence="5" id="KW-0547">Nucleotide-binding</keyword>
<evidence type="ECO:0000313" key="12">
    <source>
        <dbReference type="EMBL" id="CUJ90236.1"/>
    </source>
</evidence>
<dbReference type="InterPro" id="IPR004606">
    <property type="entry name" value="Mop_domain"/>
</dbReference>
<protein>
    <submittedName>
        <fullName evidence="12">Sulfate/thiosulfate import ATP-binding protein CysA</fullName>
        <ecNumber evidence="12">3.6.3.25</ecNumber>
    </submittedName>
</protein>
<proteinExistence type="predicted"/>
<dbReference type="GO" id="GO:0015098">
    <property type="term" value="F:molybdate ion transmembrane transporter activity"/>
    <property type="evidence" value="ECO:0007669"/>
    <property type="project" value="InterPro"/>
</dbReference>
<keyword evidence="1" id="KW-0813">Transport</keyword>
<evidence type="ECO:0000259" key="11">
    <source>
        <dbReference type="PROSITE" id="PS51866"/>
    </source>
</evidence>
<dbReference type="InterPro" id="IPR008995">
    <property type="entry name" value="Mo/tungstate-bd_C_term_dom"/>
</dbReference>
<feature type="domain" description="Mop" evidence="11">
    <location>
        <begin position="291"/>
        <end position="357"/>
    </location>
</feature>
<dbReference type="InterPro" id="IPR017871">
    <property type="entry name" value="ABC_transporter-like_CS"/>
</dbReference>
<keyword evidence="12" id="KW-0378">Hydrolase</keyword>
<dbReference type="GO" id="GO:0005524">
    <property type="term" value="F:ATP binding"/>
    <property type="evidence" value="ECO:0007669"/>
    <property type="project" value="UniProtKB-KW"/>
</dbReference>
<dbReference type="GO" id="GO:0016887">
    <property type="term" value="F:ATP hydrolysis activity"/>
    <property type="evidence" value="ECO:0007669"/>
    <property type="project" value="InterPro"/>
</dbReference>
<dbReference type="SMART" id="SM00382">
    <property type="entry name" value="AAA"/>
    <property type="match status" value="1"/>
</dbReference>
<dbReference type="GO" id="GO:0016020">
    <property type="term" value="C:membrane"/>
    <property type="evidence" value="ECO:0007669"/>
    <property type="project" value="InterPro"/>
</dbReference>
<dbReference type="InterPro" id="IPR011868">
    <property type="entry name" value="ModC_ABC_ATP-bd"/>
</dbReference>